<proteinExistence type="predicted"/>
<dbReference type="EMBL" id="ACJN02000002">
    <property type="protein sequence ID" value="EFI34700.1"/>
    <property type="molecule type" value="Genomic_DNA"/>
</dbReference>
<dbReference type="AlphaFoldDB" id="D6SPM4"/>
<keyword evidence="1" id="KW-0175">Coiled coil</keyword>
<comment type="caution">
    <text evidence="2">The sequence shown here is derived from an EMBL/GenBank/DDBJ whole genome shotgun (WGS) entry which is preliminary data.</text>
</comment>
<evidence type="ECO:0000256" key="1">
    <source>
        <dbReference type="SAM" id="Coils"/>
    </source>
</evidence>
<dbReference type="eggNOG" id="ENOG503494N">
    <property type="taxonomic scope" value="Bacteria"/>
</dbReference>
<keyword evidence="3" id="KW-1185">Reference proteome</keyword>
<protein>
    <submittedName>
        <fullName evidence="2">Uncharacterized protein</fullName>
    </submittedName>
</protein>
<sequence length="678" mass="77027">MSTIMEYGLWIERTRVGLSSPRSAPLKEVDKALNAYHMNPSQDKLDKLKKALDDWKTFKKDWKNSKRNKEQVVERLTEQIEKAVSNKPSSPTKEEQEIHSLFEARWRDAAQIIFGKAELRFKSKSNLEKLQTAYGLKKDLQEVHKGTKHIQGYRENTSQSNNSSLISQESRHISRESLISEDIPLSEEARKVSAVMGKHAQQLNGIEIHALNTIAPLFEGVTDEIAKAIGEHIFTNLTWELLTGLTPFVGHVVSAGKMINGAVSTAIEANRSYSAVKHISAFAPGDPTEAAKAINIVLDRIVKREIEKAAIHTGEFTARNAAFFDAGVASGPVIGGACALARLMHKVSYIVRDYNEMRLTNESIRDQKFDTARLFDENPLLGCFFVKHAETSTLVNVLVSEYGTTGAKYEIEFLWRNHIDPMKVQATKILEESRLELLNYNKGKPLTEKDMLNRDIRKGVNLKKVKTRASQGFSHEARHMSAIGNFKKSRLKQTMTRETDPLKRQREVHAALKAVDNRILQATYFNSTVLSRESMPTGLKDLKMTNQFINMEAWKKFSYGSFFGRRTPPTVAVDMALEEYRQHTMGNMQKFGSVATASSRADIQRRLEIIQQRLFYLGNIQDKIERWLVVKDEKSSTTRRPYMMRLQQALLLEQNALNDLNAKYSNLQISVIETDLFT</sequence>
<dbReference type="RefSeq" id="WP_008870020.1">
    <property type="nucleotide sequence ID" value="NZ_ACJN02000002.1"/>
</dbReference>
<feature type="coiled-coil region" evidence="1">
    <location>
        <begin position="59"/>
        <end position="86"/>
    </location>
</feature>
<organism evidence="2 3">
    <name type="scientific">Desulfonatronospira thiodismutans ASO3-1</name>
    <dbReference type="NCBI Taxonomy" id="555779"/>
    <lineage>
        <taxon>Bacteria</taxon>
        <taxon>Pseudomonadati</taxon>
        <taxon>Thermodesulfobacteriota</taxon>
        <taxon>Desulfovibrionia</taxon>
        <taxon>Desulfovibrionales</taxon>
        <taxon>Desulfonatronovibrionaceae</taxon>
        <taxon>Desulfonatronospira</taxon>
    </lineage>
</organism>
<accession>D6SPM4</accession>
<reference evidence="2" key="1">
    <citation type="submission" date="2010-05" db="EMBL/GenBank/DDBJ databases">
        <title>The draft genome of Desulfonatronospira thiodismutans ASO3-1.</title>
        <authorList>
            <consortium name="US DOE Joint Genome Institute (JGI-PGF)"/>
            <person name="Lucas S."/>
            <person name="Copeland A."/>
            <person name="Lapidus A."/>
            <person name="Cheng J.-F."/>
            <person name="Bruce D."/>
            <person name="Goodwin L."/>
            <person name="Pitluck S."/>
            <person name="Chertkov O."/>
            <person name="Brettin T."/>
            <person name="Detter J.C."/>
            <person name="Han C."/>
            <person name="Land M.L."/>
            <person name="Hauser L."/>
            <person name="Kyrpides N."/>
            <person name="Mikhailova N."/>
            <person name="Muyzer G."/>
            <person name="Woyke T."/>
        </authorList>
    </citation>
    <scope>NUCLEOTIDE SEQUENCE [LARGE SCALE GENOMIC DNA]</scope>
    <source>
        <strain evidence="2">ASO3-1</strain>
    </source>
</reference>
<evidence type="ECO:0000313" key="3">
    <source>
        <dbReference type="Proteomes" id="UP000005496"/>
    </source>
</evidence>
<dbReference type="OrthoDB" id="289205at2"/>
<dbReference type="Proteomes" id="UP000005496">
    <property type="component" value="Unassembled WGS sequence"/>
</dbReference>
<gene>
    <name evidence="2" type="ORF">Dthio_PD2072</name>
</gene>
<evidence type="ECO:0000313" key="2">
    <source>
        <dbReference type="EMBL" id="EFI34700.1"/>
    </source>
</evidence>
<name>D6SPM4_9BACT</name>